<feature type="transmembrane region" description="Helical" evidence="6">
    <location>
        <begin position="54"/>
        <end position="72"/>
    </location>
</feature>
<dbReference type="PIRSF" id="PIRSF006060">
    <property type="entry name" value="AA_transporter"/>
    <property type="match status" value="1"/>
</dbReference>
<comment type="subcellular location">
    <subcellularLocation>
        <location evidence="1">Cell membrane</location>
        <topology evidence="1">Multi-pass membrane protein</topology>
    </subcellularLocation>
</comment>
<evidence type="ECO:0000313" key="7">
    <source>
        <dbReference type="EMBL" id="GIJ53014.1"/>
    </source>
</evidence>
<dbReference type="GO" id="GO:0005886">
    <property type="term" value="C:plasma membrane"/>
    <property type="evidence" value="ECO:0007669"/>
    <property type="project" value="UniProtKB-SubCell"/>
</dbReference>
<dbReference type="PANTHER" id="PTHR42770:SF7">
    <property type="entry name" value="MEMBRANE PROTEIN"/>
    <property type="match status" value="1"/>
</dbReference>
<name>A0A8J3YW46_9ACTN</name>
<feature type="transmembrane region" description="Helical" evidence="6">
    <location>
        <begin position="207"/>
        <end position="226"/>
    </location>
</feature>
<keyword evidence="8" id="KW-1185">Reference proteome</keyword>
<feature type="transmembrane region" description="Helical" evidence="6">
    <location>
        <begin position="352"/>
        <end position="371"/>
    </location>
</feature>
<dbReference type="AlphaFoldDB" id="A0A8J3YW46"/>
<feature type="transmembrane region" description="Helical" evidence="6">
    <location>
        <begin position="165"/>
        <end position="186"/>
    </location>
</feature>
<keyword evidence="3 6" id="KW-0812">Transmembrane</keyword>
<dbReference type="Gene3D" id="1.20.1740.10">
    <property type="entry name" value="Amino acid/polyamine transporter I"/>
    <property type="match status" value="1"/>
</dbReference>
<sequence>MTTTSPAPAVAGKGLKLGAIGLLSSIVIGVASTAPGYSLAAVLGGISAEVGDKAPIIMLIAFVPILFISYAYKSLNAETPDCGTNFTWTAKVFGPHAGWLSGWALIMADIIVMASLAEIAALYTYSLFGIEASDGAVVALGIVWIIGMTFIAWRGIELSARTQYFLLAAELAILAIFSVVALWQVYAGTAGDQAITPSLSWFNPVGLSFSALSAGFLLAVFIYWGWDSAVAANEETTDPHVNPGRAAVLSTVVLVLTYVVVTVAAQAFAGVGTEGIGLANPEHTDDVLGVTGEAAMGSWGVKLLIIAVLTSAAASTQTTILPTARGTLAMAAYKALPATFGRMNPRFQTPSVSTWAMGIVSAVFYGGLYFISTAAMYDLILSIGLLIAFYYGLTGFTSAWRFRSEIGTGVKPALQKVILPLLGGLILFAAMIRTGIDLLDPENSETTILGIGGAFVLGVGSMLLGVVFMIVWNVMAPAFFRGETLRSDTVVTETGEFVGTDEAAS</sequence>
<gene>
    <name evidence="7" type="ORF">Vau01_005300</name>
</gene>
<feature type="transmembrane region" description="Helical" evidence="6">
    <location>
        <begin position="103"/>
        <end position="123"/>
    </location>
</feature>
<dbReference type="PANTHER" id="PTHR42770">
    <property type="entry name" value="AMINO ACID TRANSPORTER-RELATED"/>
    <property type="match status" value="1"/>
</dbReference>
<reference evidence="7" key="1">
    <citation type="submission" date="2021-01" db="EMBL/GenBank/DDBJ databases">
        <title>Whole genome shotgun sequence of Virgisporangium aurantiacum NBRC 16421.</title>
        <authorList>
            <person name="Komaki H."/>
            <person name="Tamura T."/>
        </authorList>
    </citation>
    <scope>NUCLEOTIDE SEQUENCE</scope>
    <source>
        <strain evidence="7">NBRC 16421</strain>
    </source>
</reference>
<evidence type="ECO:0000256" key="2">
    <source>
        <dbReference type="ARBA" id="ARBA00022475"/>
    </source>
</evidence>
<proteinExistence type="predicted"/>
<dbReference type="EMBL" id="BOPG01000004">
    <property type="protein sequence ID" value="GIJ53014.1"/>
    <property type="molecule type" value="Genomic_DNA"/>
</dbReference>
<keyword evidence="2" id="KW-1003">Cell membrane</keyword>
<keyword evidence="4 6" id="KW-1133">Transmembrane helix</keyword>
<feature type="transmembrane region" description="Helical" evidence="6">
    <location>
        <begin position="20"/>
        <end position="42"/>
    </location>
</feature>
<keyword evidence="5 6" id="KW-0472">Membrane</keyword>
<feature type="transmembrane region" description="Helical" evidence="6">
    <location>
        <begin position="377"/>
        <end position="396"/>
    </location>
</feature>
<dbReference type="InterPro" id="IPR002293">
    <property type="entry name" value="AA/rel_permease1"/>
</dbReference>
<feature type="transmembrane region" description="Helical" evidence="6">
    <location>
        <begin position="448"/>
        <end position="472"/>
    </location>
</feature>
<evidence type="ECO:0000256" key="5">
    <source>
        <dbReference type="ARBA" id="ARBA00023136"/>
    </source>
</evidence>
<feature type="transmembrane region" description="Helical" evidence="6">
    <location>
        <begin position="417"/>
        <end position="436"/>
    </location>
</feature>
<organism evidence="7 8">
    <name type="scientific">Virgisporangium aurantiacum</name>
    <dbReference type="NCBI Taxonomy" id="175570"/>
    <lineage>
        <taxon>Bacteria</taxon>
        <taxon>Bacillati</taxon>
        <taxon>Actinomycetota</taxon>
        <taxon>Actinomycetes</taxon>
        <taxon>Micromonosporales</taxon>
        <taxon>Micromonosporaceae</taxon>
        <taxon>Virgisporangium</taxon>
    </lineage>
</organism>
<evidence type="ECO:0000256" key="3">
    <source>
        <dbReference type="ARBA" id="ARBA00022692"/>
    </source>
</evidence>
<evidence type="ECO:0000256" key="1">
    <source>
        <dbReference type="ARBA" id="ARBA00004651"/>
    </source>
</evidence>
<dbReference type="RefSeq" id="WP_203986717.1">
    <property type="nucleotide sequence ID" value="NZ_BOPG01000004.1"/>
</dbReference>
<accession>A0A8J3YW46</accession>
<evidence type="ECO:0000256" key="6">
    <source>
        <dbReference type="SAM" id="Phobius"/>
    </source>
</evidence>
<feature type="transmembrane region" description="Helical" evidence="6">
    <location>
        <begin position="246"/>
        <end position="269"/>
    </location>
</feature>
<dbReference type="InterPro" id="IPR050367">
    <property type="entry name" value="APC_superfamily"/>
</dbReference>
<evidence type="ECO:0000256" key="4">
    <source>
        <dbReference type="ARBA" id="ARBA00022989"/>
    </source>
</evidence>
<protein>
    <submittedName>
        <fullName evidence="7">Putative amino acid permease</fullName>
    </submittedName>
</protein>
<dbReference type="Proteomes" id="UP000612585">
    <property type="component" value="Unassembled WGS sequence"/>
</dbReference>
<comment type="caution">
    <text evidence="7">The sequence shown here is derived from an EMBL/GenBank/DDBJ whole genome shotgun (WGS) entry which is preliminary data.</text>
</comment>
<feature type="transmembrane region" description="Helical" evidence="6">
    <location>
        <begin position="135"/>
        <end position="153"/>
    </location>
</feature>
<evidence type="ECO:0000313" key="8">
    <source>
        <dbReference type="Proteomes" id="UP000612585"/>
    </source>
</evidence>
<dbReference type="Pfam" id="PF13520">
    <property type="entry name" value="AA_permease_2"/>
    <property type="match status" value="1"/>
</dbReference>
<dbReference type="GO" id="GO:0022857">
    <property type="term" value="F:transmembrane transporter activity"/>
    <property type="evidence" value="ECO:0007669"/>
    <property type="project" value="InterPro"/>
</dbReference>